<evidence type="ECO:0000256" key="1">
    <source>
        <dbReference type="SAM" id="MobiDB-lite"/>
    </source>
</evidence>
<feature type="compositionally biased region" description="Low complexity" evidence="1">
    <location>
        <begin position="79"/>
        <end position="122"/>
    </location>
</feature>
<accession>A0A817AEF3</accession>
<dbReference type="Proteomes" id="UP000663824">
    <property type="component" value="Unassembled WGS sequence"/>
</dbReference>
<dbReference type="AlphaFoldDB" id="A0A817AEF3"/>
<feature type="region of interest" description="Disordered" evidence="1">
    <location>
        <begin position="30"/>
        <end position="122"/>
    </location>
</feature>
<gene>
    <name evidence="2" type="ORF">MBJ925_LOCUS38679</name>
</gene>
<dbReference type="PANTHER" id="PTHR13491:SF0">
    <property type="entry name" value="ZINC FINGER CCHC DOMAIN-CONTAINING PROTEIN 10"/>
    <property type="match status" value="1"/>
</dbReference>
<evidence type="ECO:0000313" key="3">
    <source>
        <dbReference type="Proteomes" id="UP000663824"/>
    </source>
</evidence>
<proteinExistence type="predicted"/>
<feature type="compositionally biased region" description="Basic residues" evidence="1">
    <location>
        <begin position="813"/>
        <end position="827"/>
    </location>
</feature>
<reference evidence="2" key="1">
    <citation type="submission" date="2021-02" db="EMBL/GenBank/DDBJ databases">
        <authorList>
            <person name="Nowell W R."/>
        </authorList>
    </citation>
    <scope>NUCLEOTIDE SEQUENCE</scope>
</reference>
<evidence type="ECO:0000313" key="2">
    <source>
        <dbReference type="EMBL" id="CAF2261894.1"/>
    </source>
</evidence>
<protein>
    <submittedName>
        <fullName evidence="2">Uncharacterized protein</fullName>
    </submittedName>
</protein>
<organism evidence="2 3">
    <name type="scientific">Rotaria magnacalcarata</name>
    <dbReference type="NCBI Taxonomy" id="392030"/>
    <lineage>
        <taxon>Eukaryota</taxon>
        <taxon>Metazoa</taxon>
        <taxon>Spiralia</taxon>
        <taxon>Gnathifera</taxon>
        <taxon>Rotifera</taxon>
        <taxon>Eurotatoria</taxon>
        <taxon>Bdelloidea</taxon>
        <taxon>Philodinida</taxon>
        <taxon>Philodinidae</taxon>
        <taxon>Rotaria</taxon>
    </lineage>
</organism>
<dbReference type="Gene3D" id="2.20.25.240">
    <property type="match status" value="1"/>
</dbReference>
<feature type="region of interest" description="Disordered" evidence="1">
    <location>
        <begin position="784"/>
        <end position="827"/>
    </location>
</feature>
<dbReference type="InterPro" id="IPR039715">
    <property type="entry name" value="ZCCHC10"/>
</dbReference>
<dbReference type="EMBL" id="CAJNRE010021719">
    <property type="protein sequence ID" value="CAF2261894.1"/>
    <property type="molecule type" value="Genomic_DNA"/>
</dbReference>
<comment type="caution">
    <text evidence="2">The sequence shown here is derived from an EMBL/GenBank/DDBJ whole genome shotgun (WGS) entry which is preliminary data.</text>
</comment>
<name>A0A817AEF3_9BILA</name>
<feature type="compositionally biased region" description="Polar residues" evidence="1">
    <location>
        <begin position="49"/>
        <end position="71"/>
    </location>
</feature>
<dbReference type="PANTHER" id="PTHR13491">
    <property type="entry name" value="ZCCHC10 PROTEIN"/>
    <property type="match status" value="1"/>
</dbReference>
<sequence length="827" mass="93313">MTRSRIVAATTADATTLLNSNPMVIVHKQTQSQSHHILRSKKRSPIYSPVTSGRRSRSQAVKKTCNKNDNVGGTDLFVLSKSTTRSHSSSSNSSSSSGSSSSRSSSSSSTLSLLSSSSSSTSSTSLVTEEFSKLQINTNTDSSSSSKSTIVIPLTQEIDRLPQPGSLDAYRSNKNSVNLCLHGYSYEYVTTMKYKKIKWRCKEIRRAAKCGSKIYTGSNLGTDKMPVYQYIGSNNVCHSHDPDFDKQKLAIFNYQLKNTAESNKSIPPSKLINQLTTDMKLNDKQITMIPKVQTLCRKVHRARSRTLPCIPRSLIFDIPDNFSFTSSGEKFIVFDHLYLNRTKRIIGFASPLQLRKLFSSPLICLDGTFPIVPKCYKQLLIIQSIDATSYEESLTKFMMYVNKQWLKSDMRTMITFYEVKFKTNNWSESYNSALRRRGQQNHLSIWLFIQLLIFEETAVRMKHFHTLNGKINAVNKSVRDGVLHINQKIIEINKQLTDNEIRLDDSLIALSALFGLKLDGDYNSYDELVQAALNDDAYQKYFPGIASEVLLEQLKNFVQDPTNRPEKDGIANGILFKKENGRQIDSTRRYYLVKEKNLNEFNLYVKITKGRNLGLYRVYNYEQEVEKLMQFGFNELKYNGERCEFISRLLHSTIVATRNCLKIDYDVTKLRARKQTRKRPLATVAATTITSTASSSCADGYIPTTPAKTLSTTTTTISYGNKRRKNKDILTATTRSTPVQDCLRVRTKEHAVATSPSSPLPQLAIATKPMQPKTVVSVAKKRGRVFEHEENDENGGDTPPMLDTTTSTNGKAMKAKNRGTTNKRMKK</sequence>